<comment type="caution">
    <text evidence="2">The sequence shown here is derived from an EMBL/GenBank/DDBJ whole genome shotgun (WGS) entry which is preliminary data.</text>
</comment>
<dbReference type="PROSITE" id="PS50088">
    <property type="entry name" value="ANK_REPEAT"/>
    <property type="match status" value="2"/>
</dbReference>
<organism evidence="2 3">
    <name type="scientific">Quercus rubra</name>
    <name type="common">Northern red oak</name>
    <name type="synonym">Quercus borealis</name>
    <dbReference type="NCBI Taxonomy" id="3512"/>
    <lineage>
        <taxon>Eukaryota</taxon>
        <taxon>Viridiplantae</taxon>
        <taxon>Streptophyta</taxon>
        <taxon>Embryophyta</taxon>
        <taxon>Tracheophyta</taxon>
        <taxon>Spermatophyta</taxon>
        <taxon>Magnoliopsida</taxon>
        <taxon>eudicotyledons</taxon>
        <taxon>Gunneridae</taxon>
        <taxon>Pentapetalae</taxon>
        <taxon>rosids</taxon>
        <taxon>fabids</taxon>
        <taxon>Fagales</taxon>
        <taxon>Fagaceae</taxon>
        <taxon>Quercus</taxon>
    </lineage>
</organism>
<evidence type="ECO:0000313" key="2">
    <source>
        <dbReference type="EMBL" id="KAK4596517.1"/>
    </source>
</evidence>
<gene>
    <name evidence="2" type="ORF">RGQ29_014528</name>
</gene>
<dbReference type="PROSITE" id="PS50297">
    <property type="entry name" value="ANK_REP_REGION"/>
    <property type="match status" value="2"/>
</dbReference>
<name>A0AAN7J341_QUERU</name>
<feature type="repeat" description="ANK" evidence="1">
    <location>
        <begin position="212"/>
        <end position="244"/>
    </location>
</feature>
<keyword evidence="3" id="KW-1185">Reference proteome</keyword>
<dbReference type="InterPro" id="IPR002110">
    <property type="entry name" value="Ankyrin_rpt"/>
</dbReference>
<dbReference type="Pfam" id="PF00023">
    <property type="entry name" value="Ank"/>
    <property type="match status" value="1"/>
</dbReference>
<proteinExistence type="predicted"/>
<dbReference type="PANTHER" id="PTHR24121">
    <property type="entry name" value="NO MECHANORECEPTOR POTENTIAL C, ISOFORM D-RELATED"/>
    <property type="match status" value="1"/>
</dbReference>
<dbReference type="Pfam" id="PF12796">
    <property type="entry name" value="Ank_2"/>
    <property type="match status" value="3"/>
</dbReference>
<evidence type="ECO:0000313" key="3">
    <source>
        <dbReference type="Proteomes" id="UP001324115"/>
    </source>
</evidence>
<dbReference type="SUPFAM" id="SSF48403">
    <property type="entry name" value="Ankyrin repeat"/>
    <property type="match status" value="1"/>
</dbReference>
<evidence type="ECO:0000256" key="1">
    <source>
        <dbReference type="PROSITE-ProRule" id="PRU00023"/>
    </source>
</evidence>
<feature type="repeat" description="ANK" evidence="1">
    <location>
        <begin position="316"/>
        <end position="346"/>
    </location>
</feature>
<dbReference type="EMBL" id="JAXUIC010000003">
    <property type="protein sequence ID" value="KAK4596517.1"/>
    <property type="molecule type" value="Genomic_DNA"/>
</dbReference>
<dbReference type="Proteomes" id="UP001324115">
    <property type="component" value="Unassembled WGS sequence"/>
</dbReference>
<protein>
    <submittedName>
        <fullName evidence="2">Uncharacterized protein</fullName>
    </submittedName>
</protein>
<dbReference type="SMART" id="SM00248">
    <property type="entry name" value="ANK"/>
    <property type="match status" value="8"/>
</dbReference>
<dbReference type="InterPro" id="IPR036770">
    <property type="entry name" value="Ankyrin_rpt-contain_sf"/>
</dbReference>
<dbReference type="PANTHER" id="PTHR24121:SF30">
    <property type="entry name" value="ANKYRIN REPEAT-CONTAINING PROTEIN ITN1-LIKE"/>
    <property type="match status" value="1"/>
</dbReference>
<sequence length="346" mass="38412">MNPELYRAASSGDLSLFERLANSETLVDVTIEKSTVLHVAVQCNHLQVAQKIVELRPSGPSLLYQTNSKGNTPLHVARVGSHSMVKLLVEHIESLDVEIGGQKILRMVNLVKDTALHVAVRYGKYEVVEELIKEDPELAMSINKAGESALFLAVDRKFYEIASQILSAAPEYSFAGRDGMNVLHAIALRSSRKSLFFFDKRLENSSKQGENLGCTPLHIAAGMGNVKLVKLFLENRTSPAYVKDQKGLCAFHIAAKEGNVLVMEELITGCPDIYELLDNRGRTALHVAAENGWPEAVNFFLKKPDLKGLINEQDEEGNTPMHLAAVEGHYKILLNWHVVEMLTQMR</sequence>
<accession>A0AAN7J341</accession>
<reference evidence="2 3" key="1">
    <citation type="journal article" date="2023" name="G3 (Bethesda)">
        <title>A haplotype-resolved chromosome-scale genome for Quercus rubra L. provides insights into the genetics of adaptive traits for red oak species.</title>
        <authorList>
            <person name="Kapoor B."/>
            <person name="Jenkins J."/>
            <person name="Schmutz J."/>
            <person name="Zhebentyayeva T."/>
            <person name="Kuelheim C."/>
            <person name="Coggeshall M."/>
            <person name="Heim C."/>
            <person name="Lasky J.R."/>
            <person name="Leites L."/>
            <person name="Islam-Faridi N."/>
            <person name="Romero-Severson J."/>
            <person name="DeLeo V.L."/>
            <person name="Lucas S.M."/>
            <person name="Lazic D."/>
            <person name="Gailing O."/>
            <person name="Carlson J."/>
            <person name="Staton M."/>
        </authorList>
    </citation>
    <scope>NUCLEOTIDE SEQUENCE [LARGE SCALE GENOMIC DNA]</scope>
    <source>
        <strain evidence="2">Pseudo-F2</strain>
    </source>
</reference>
<dbReference type="AlphaFoldDB" id="A0AAN7J341"/>
<keyword evidence="1" id="KW-0040">ANK repeat</keyword>
<dbReference type="Gene3D" id="1.25.40.20">
    <property type="entry name" value="Ankyrin repeat-containing domain"/>
    <property type="match status" value="2"/>
</dbReference>